<dbReference type="FunFam" id="3.40.50.200:FF:000006">
    <property type="entry name" value="Subtilisin-like protease SBT1.5"/>
    <property type="match status" value="1"/>
</dbReference>
<dbReference type="InterPro" id="IPR036852">
    <property type="entry name" value="Peptidase_S8/S53_dom_sf"/>
</dbReference>
<dbReference type="CDD" id="cd02120">
    <property type="entry name" value="PA_subtilisin_like"/>
    <property type="match status" value="1"/>
</dbReference>
<keyword evidence="2 7" id="KW-0645">Protease</keyword>
<dbReference type="InterPro" id="IPR023828">
    <property type="entry name" value="Peptidase_S8_Ser-AS"/>
</dbReference>
<dbReference type="PROSITE" id="PS51892">
    <property type="entry name" value="SUBTILASE"/>
    <property type="match status" value="1"/>
</dbReference>
<dbReference type="PANTHER" id="PTHR10795">
    <property type="entry name" value="PROPROTEIN CONVERTASE SUBTILISIN/KEXIN"/>
    <property type="match status" value="1"/>
</dbReference>
<keyword evidence="5 7" id="KW-0720">Serine protease</keyword>
<evidence type="ECO:0000256" key="6">
    <source>
        <dbReference type="PIRSR" id="PIRSR615500-1"/>
    </source>
</evidence>
<feature type="active site" description="Charge relay system" evidence="6 7">
    <location>
        <position position="155"/>
    </location>
</feature>
<evidence type="ECO:0000256" key="4">
    <source>
        <dbReference type="ARBA" id="ARBA00022801"/>
    </source>
</evidence>
<keyword evidence="14" id="KW-1185">Reference proteome</keyword>
<protein>
    <submittedName>
        <fullName evidence="15">CO(2)-response secreted protease</fullName>
    </submittedName>
</protein>
<dbReference type="Pfam" id="PF17766">
    <property type="entry name" value="fn3_6"/>
    <property type="match status" value="1"/>
</dbReference>
<evidence type="ECO:0000256" key="7">
    <source>
        <dbReference type="PROSITE-ProRule" id="PRU01240"/>
    </source>
</evidence>
<dbReference type="Gene3D" id="3.30.70.80">
    <property type="entry name" value="Peptidase S8 propeptide/proteinase inhibitor I9"/>
    <property type="match status" value="1"/>
</dbReference>
<keyword evidence="3 9" id="KW-0732">Signal</keyword>
<accession>A0A9R0IB78</accession>
<dbReference type="Pfam" id="PF05922">
    <property type="entry name" value="Inhibitor_I9"/>
    <property type="match status" value="1"/>
</dbReference>
<proteinExistence type="inferred from homology"/>
<dbReference type="Proteomes" id="UP000813463">
    <property type="component" value="Chromosome 4"/>
</dbReference>
<dbReference type="GO" id="GO:0005576">
    <property type="term" value="C:extracellular region"/>
    <property type="evidence" value="ECO:0000318"/>
    <property type="project" value="GO_Central"/>
</dbReference>
<dbReference type="PRINTS" id="PR00723">
    <property type="entry name" value="SUBTILISIN"/>
</dbReference>
<feature type="domain" description="Peptidase S8/S53" evidence="10">
    <location>
        <begin position="147"/>
        <end position="610"/>
    </location>
</feature>
<dbReference type="InterPro" id="IPR015500">
    <property type="entry name" value="Peptidase_S8_subtilisin-rel"/>
</dbReference>
<name>A0A9R0IB78_SPIOL</name>
<dbReference type="Pfam" id="PF00082">
    <property type="entry name" value="Peptidase_S8"/>
    <property type="match status" value="1"/>
</dbReference>
<feature type="domain" description="Inhibitor I9" evidence="12">
    <location>
        <begin position="35"/>
        <end position="118"/>
    </location>
</feature>
<reference evidence="14" key="1">
    <citation type="journal article" date="2021" name="Nat. Commun.">
        <title>Genomic analyses provide insights into spinach domestication and the genetic basis of agronomic traits.</title>
        <authorList>
            <person name="Cai X."/>
            <person name="Sun X."/>
            <person name="Xu C."/>
            <person name="Sun H."/>
            <person name="Wang X."/>
            <person name="Ge C."/>
            <person name="Zhang Z."/>
            <person name="Wang Q."/>
            <person name="Fei Z."/>
            <person name="Jiao C."/>
            <person name="Wang Q."/>
        </authorList>
    </citation>
    <scope>NUCLEOTIDE SEQUENCE [LARGE SCALE GENOMIC DNA]</scope>
    <source>
        <strain evidence="14">cv. Varoflay</strain>
    </source>
</reference>
<dbReference type="InterPro" id="IPR037045">
    <property type="entry name" value="S8pro/Inhibitor_I9_sf"/>
</dbReference>
<organism evidence="14 15">
    <name type="scientific">Spinacia oleracea</name>
    <name type="common">Spinach</name>
    <dbReference type="NCBI Taxonomy" id="3562"/>
    <lineage>
        <taxon>Eukaryota</taxon>
        <taxon>Viridiplantae</taxon>
        <taxon>Streptophyta</taxon>
        <taxon>Embryophyta</taxon>
        <taxon>Tracheophyta</taxon>
        <taxon>Spermatophyta</taxon>
        <taxon>Magnoliopsida</taxon>
        <taxon>eudicotyledons</taxon>
        <taxon>Gunneridae</taxon>
        <taxon>Pentapetalae</taxon>
        <taxon>Caryophyllales</taxon>
        <taxon>Chenopodiaceae</taxon>
        <taxon>Chenopodioideae</taxon>
        <taxon>Anserineae</taxon>
        <taxon>Spinacia</taxon>
    </lineage>
</organism>
<feature type="domain" description="Subtilisin-like protease fibronectin type-III" evidence="13">
    <location>
        <begin position="681"/>
        <end position="777"/>
    </location>
</feature>
<evidence type="ECO:0000256" key="9">
    <source>
        <dbReference type="SAM" id="SignalP"/>
    </source>
</evidence>
<dbReference type="Gene3D" id="3.40.50.200">
    <property type="entry name" value="Peptidase S8/S53 domain"/>
    <property type="match status" value="1"/>
</dbReference>
<dbReference type="GO" id="GO:0004252">
    <property type="term" value="F:serine-type endopeptidase activity"/>
    <property type="evidence" value="ECO:0000318"/>
    <property type="project" value="GO_Central"/>
</dbReference>
<dbReference type="Gene3D" id="3.50.30.30">
    <property type="match status" value="1"/>
</dbReference>
<dbReference type="PROSITE" id="PS00138">
    <property type="entry name" value="SUBTILASE_SER"/>
    <property type="match status" value="1"/>
</dbReference>
<evidence type="ECO:0000259" key="13">
    <source>
        <dbReference type="Pfam" id="PF17766"/>
    </source>
</evidence>
<evidence type="ECO:0000259" key="10">
    <source>
        <dbReference type="Pfam" id="PF00082"/>
    </source>
</evidence>
<feature type="chain" id="PRO_5040293673" evidence="9">
    <location>
        <begin position="21"/>
        <end position="781"/>
    </location>
</feature>
<dbReference type="SUPFAM" id="SSF54897">
    <property type="entry name" value="Protease propeptides/inhibitors"/>
    <property type="match status" value="1"/>
</dbReference>
<evidence type="ECO:0000256" key="8">
    <source>
        <dbReference type="SAM" id="MobiDB-lite"/>
    </source>
</evidence>
<evidence type="ECO:0000313" key="15">
    <source>
        <dbReference type="RefSeq" id="XP_021844909.1"/>
    </source>
</evidence>
<dbReference type="GO" id="GO:0006508">
    <property type="term" value="P:proteolysis"/>
    <property type="evidence" value="ECO:0007669"/>
    <property type="project" value="UniProtKB-KW"/>
</dbReference>
<dbReference type="InterPro" id="IPR045051">
    <property type="entry name" value="SBT"/>
</dbReference>
<feature type="region of interest" description="Disordered" evidence="8">
    <location>
        <begin position="606"/>
        <end position="627"/>
    </location>
</feature>
<feature type="active site" description="Charge relay system" evidence="6 7">
    <location>
        <position position="229"/>
    </location>
</feature>
<comment type="similarity">
    <text evidence="1 7">Belongs to the peptidase S8 family.</text>
</comment>
<dbReference type="InterPro" id="IPR041469">
    <property type="entry name" value="Subtilisin-like_FN3"/>
</dbReference>
<dbReference type="CDD" id="cd04852">
    <property type="entry name" value="Peptidases_S8_3"/>
    <property type="match status" value="1"/>
</dbReference>
<sequence length="781" mass="83960">MASFLLFLSLPLLFFSPVSSSSSPSSLPDDQIPKSYIIYMGGSNVEDDESDMKVAESAHLQLLSSVIPSDEGERMSVNHVYHHSFRGFSAFLTPSEASLLSGHDEVISVFRDPILKLHTTRSWDFLDQQSRFGSKFQHHYHGLFASTDVIIGMIDTGIWPESPSFSDKGLGEIPKRWKGVCMEGSDFKKSDCNRKLIGARYYIHQGGFGKYSNSTATKSNVSARDHDSHGTHTASTAAGVQVRNASYFGLAQGTAKGGLPSARIAVYKACTLDNCAGSTILKAIDDAVNDGVDIISISLGMDLLLQADFLSDPIAIAAFHANQMGVMVVCSAGNSGPDPFTVVNTAPWILTVAASNIDRDFESTLLLGNNATFKGSGITLSNLTISSQYPLAFAGDAASAFTPPSEASNCYPGSLDPTKVAGKIVVCLNSYPTISRRIKMLVVQDAGARGLLYISNVEKGVPFDSGAFPFTQVGEDDGIQIQKYIKSTRKPTATILSTVAVQRYKPAPIVADFSSRGPGELTENILKPDIMAPGVAILAANILESEPGQDPVGKKPSKFAIKSGTSMACPHVTGAAAFIKSIHHKWTPSMIKSALMTTATVADNTGRGLTNSSGGTANPHETGAGEISPVQALNPGLVFPTTTEDYFHFLCYSGYTEKILRSLTSTKFSCPKVSSDKLISNLNYPSISIGELKRTNDKRVTRHVINVGSPNTTYTATVRAPEGLRISIFPKKIYFRKGLTTATFNVSFHGKEAQKGYNYGSLTWFDGLHRVRIVFAVNIVD</sequence>
<reference evidence="15" key="2">
    <citation type="submission" date="2025-08" db="UniProtKB">
        <authorList>
            <consortium name="RefSeq"/>
        </authorList>
    </citation>
    <scope>IDENTIFICATION</scope>
    <source>
        <tissue evidence="15">Leaf</tissue>
    </source>
</reference>
<dbReference type="Gene3D" id="2.60.40.2310">
    <property type="match status" value="1"/>
</dbReference>
<evidence type="ECO:0000256" key="1">
    <source>
        <dbReference type="ARBA" id="ARBA00011073"/>
    </source>
</evidence>
<evidence type="ECO:0000256" key="5">
    <source>
        <dbReference type="ARBA" id="ARBA00022825"/>
    </source>
</evidence>
<dbReference type="InterPro" id="IPR010259">
    <property type="entry name" value="S8pro/Inhibitor_I9"/>
</dbReference>
<feature type="active site" description="Charge relay system" evidence="6 7">
    <location>
        <position position="566"/>
    </location>
</feature>
<dbReference type="InterPro" id="IPR000209">
    <property type="entry name" value="Peptidase_S8/S53_dom"/>
</dbReference>
<evidence type="ECO:0000259" key="11">
    <source>
        <dbReference type="Pfam" id="PF02225"/>
    </source>
</evidence>
<dbReference type="InterPro" id="IPR003137">
    <property type="entry name" value="PA_domain"/>
</dbReference>
<dbReference type="OrthoDB" id="10256524at2759"/>
<evidence type="ECO:0000259" key="12">
    <source>
        <dbReference type="Pfam" id="PF05922"/>
    </source>
</evidence>
<dbReference type="SUPFAM" id="SSF52743">
    <property type="entry name" value="Subtilisin-like"/>
    <property type="match status" value="1"/>
</dbReference>
<feature type="compositionally biased region" description="Polar residues" evidence="8">
    <location>
        <begin position="606"/>
        <end position="616"/>
    </location>
</feature>
<evidence type="ECO:0000256" key="3">
    <source>
        <dbReference type="ARBA" id="ARBA00022729"/>
    </source>
</evidence>
<evidence type="ECO:0000313" key="14">
    <source>
        <dbReference type="Proteomes" id="UP000813463"/>
    </source>
</evidence>
<dbReference type="RefSeq" id="XP_021844909.1">
    <property type="nucleotide sequence ID" value="XM_021989217.2"/>
</dbReference>
<dbReference type="GeneID" id="110784773"/>
<dbReference type="Pfam" id="PF02225">
    <property type="entry name" value="PA"/>
    <property type="match status" value="1"/>
</dbReference>
<feature type="domain" description="PA" evidence="11">
    <location>
        <begin position="406"/>
        <end position="478"/>
    </location>
</feature>
<dbReference type="InterPro" id="IPR034197">
    <property type="entry name" value="Peptidases_S8_3"/>
</dbReference>
<feature type="signal peptide" evidence="9">
    <location>
        <begin position="1"/>
        <end position="20"/>
    </location>
</feature>
<dbReference type="KEGG" id="soe:110784773"/>
<evidence type="ECO:0000256" key="2">
    <source>
        <dbReference type="ARBA" id="ARBA00022670"/>
    </source>
</evidence>
<dbReference type="AlphaFoldDB" id="A0A9R0IB78"/>
<gene>
    <name evidence="15" type="primary">LOC110784773</name>
</gene>
<keyword evidence="4 7" id="KW-0378">Hydrolase</keyword>